<keyword evidence="6 9" id="KW-0863">Zinc-finger</keyword>
<proteinExistence type="predicted"/>
<keyword evidence="14" id="KW-1185">Reference proteome</keyword>
<evidence type="ECO:0000256" key="4">
    <source>
        <dbReference type="ARBA" id="ARBA00022723"/>
    </source>
</evidence>
<keyword evidence="5" id="KW-0677">Repeat</keyword>
<dbReference type="GO" id="GO:0008270">
    <property type="term" value="F:zinc ion binding"/>
    <property type="evidence" value="ECO:0007669"/>
    <property type="project" value="UniProtKB-KW"/>
</dbReference>
<reference evidence="13" key="1">
    <citation type="journal article" date="2023" name="Mol. Phylogenet. Evol.">
        <title>Genome-scale phylogeny and comparative genomics of the fungal order Sordariales.</title>
        <authorList>
            <person name="Hensen N."/>
            <person name="Bonometti L."/>
            <person name="Westerberg I."/>
            <person name="Brannstrom I.O."/>
            <person name="Guillou S."/>
            <person name="Cros-Aarteil S."/>
            <person name="Calhoun S."/>
            <person name="Haridas S."/>
            <person name="Kuo A."/>
            <person name="Mondo S."/>
            <person name="Pangilinan J."/>
            <person name="Riley R."/>
            <person name="LaButti K."/>
            <person name="Andreopoulos B."/>
            <person name="Lipzen A."/>
            <person name="Chen C."/>
            <person name="Yan M."/>
            <person name="Daum C."/>
            <person name="Ng V."/>
            <person name="Clum A."/>
            <person name="Steindorff A."/>
            <person name="Ohm R.A."/>
            <person name="Martin F."/>
            <person name="Silar P."/>
            <person name="Natvig D.O."/>
            <person name="Lalanne C."/>
            <person name="Gautier V."/>
            <person name="Ament-Velasquez S.L."/>
            <person name="Kruys A."/>
            <person name="Hutchinson M.I."/>
            <person name="Powell A.J."/>
            <person name="Barry K."/>
            <person name="Miller A.N."/>
            <person name="Grigoriev I.V."/>
            <person name="Debuchy R."/>
            <person name="Gladieux P."/>
            <person name="Hiltunen Thoren M."/>
            <person name="Johannesson H."/>
        </authorList>
    </citation>
    <scope>NUCLEOTIDE SEQUENCE</scope>
    <source>
        <strain evidence="13">PSN309</strain>
    </source>
</reference>
<dbReference type="InterPro" id="IPR002867">
    <property type="entry name" value="IBR_dom"/>
</dbReference>
<feature type="region of interest" description="Disordered" evidence="10">
    <location>
        <begin position="616"/>
        <end position="724"/>
    </location>
</feature>
<dbReference type="AlphaFoldDB" id="A0AAN6X2Q6"/>
<evidence type="ECO:0000256" key="2">
    <source>
        <dbReference type="ARBA" id="ARBA00012251"/>
    </source>
</evidence>
<dbReference type="Pfam" id="PF22191">
    <property type="entry name" value="IBR_1"/>
    <property type="match status" value="1"/>
</dbReference>
<evidence type="ECO:0000313" key="14">
    <source>
        <dbReference type="Proteomes" id="UP001302126"/>
    </source>
</evidence>
<gene>
    <name evidence="13" type="ORF">QBC35DRAFT_372859</name>
</gene>
<dbReference type="GO" id="GO:0016567">
    <property type="term" value="P:protein ubiquitination"/>
    <property type="evidence" value="ECO:0007669"/>
    <property type="project" value="InterPro"/>
</dbReference>
<keyword evidence="7" id="KW-0833">Ubl conjugation pathway</keyword>
<dbReference type="EMBL" id="MU864353">
    <property type="protein sequence ID" value="KAK4192825.1"/>
    <property type="molecule type" value="Genomic_DNA"/>
</dbReference>
<dbReference type="InterPro" id="IPR031127">
    <property type="entry name" value="E3_UB_ligase_RBR"/>
</dbReference>
<evidence type="ECO:0000256" key="7">
    <source>
        <dbReference type="ARBA" id="ARBA00022786"/>
    </source>
</evidence>
<feature type="domain" description="RING-type" evidence="12">
    <location>
        <begin position="397"/>
        <end position="613"/>
    </location>
</feature>
<feature type="region of interest" description="Disordered" evidence="10">
    <location>
        <begin position="1"/>
        <end position="118"/>
    </location>
</feature>
<dbReference type="InterPro" id="IPR001841">
    <property type="entry name" value="Znf_RING"/>
</dbReference>
<comment type="caution">
    <text evidence="13">The sequence shown here is derived from an EMBL/GenBank/DDBJ whole genome shotgun (WGS) entry which is preliminary data.</text>
</comment>
<feature type="compositionally biased region" description="Pro residues" evidence="10">
    <location>
        <begin position="696"/>
        <end position="709"/>
    </location>
</feature>
<evidence type="ECO:0000256" key="6">
    <source>
        <dbReference type="ARBA" id="ARBA00022771"/>
    </source>
</evidence>
<evidence type="ECO:0000259" key="11">
    <source>
        <dbReference type="PROSITE" id="PS50089"/>
    </source>
</evidence>
<dbReference type="CDD" id="cd20336">
    <property type="entry name" value="Rcat_RBR"/>
    <property type="match status" value="1"/>
</dbReference>
<dbReference type="PANTHER" id="PTHR11685">
    <property type="entry name" value="RBR FAMILY RING FINGER AND IBR DOMAIN-CONTAINING"/>
    <property type="match status" value="1"/>
</dbReference>
<keyword evidence="4" id="KW-0479">Metal-binding</keyword>
<dbReference type="EC" id="2.3.2.31" evidence="2"/>
<accession>A0AAN6X2Q6</accession>
<evidence type="ECO:0000256" key="9">
    <source>
        <dbReference type="PROSITE-ProRule" id="PRU00175"/>
    </source>
</evidence>
<keyword evidence="8" id="KW-0862">Zinc</keyword>
<reference evidence="13" key="2">
    <citation type="submission" date="2023-05" db="EMBL/GenBank/DDBJ databases">
        <authorList>
            <consortium name="Lawrence Berkeley National Laboratory"/>
            <person name="Steindorff A."/>
            <person name="Hensen N."/>
            <person name="Bonometti L."/>
            <person name="Westerberg I."/>
            <person name="Brannstrom I.O."/>
            <person name="Guillou S."/>
            <person name="Cros-Aarteil S."/>
            <person name="Calhoun S."/>
            <person name="Haridas S."/>
            <person name="Kuo A."/>
            <person name="Mondo S."/>
            <person name="Pangilinan J."/>
            <person name="Riley R."/>
            <person name="Labutti K."/>
            <person name="Andreopoulos B."/>
            <person name="Lipzen A."/>
            <person name="Chen C."/>
            <person name="Yanf M."/>
            <person name="Daum C."/>
            <person name="Ng V."/>
            <person name="Clum A."/>
            <person name="Ohm R."/>
            <person name="Martin F."/>
            <person name="Silar P."/>
            <person name="Natvig D."/>
            <person name="Lalanne C."/>
            <person name="Gautier V."/>
            <person name="Ament-Velasquez S.L."/>
            <person name="Kruys A."/>
            <person name="Hutchinson M.I."/>
            <person name="Powell A.J."/>
            <person name="Barry K."/>
            <person name="Miller A.N."/>
            <person name="Grigoriev I.V."/>
            <person name="Debuchy R."/>
            <person name="Gladieux P."/>
            <person name="Thoren M.H."/>
            <person name="Johannesson H."/>
        </authorList>
    </citation>
    <scope>NUCLEOTIDE SEQUENCE</scope>
    <source>
        <strain evidence="13">PSN309</strain>
    </source>
</reference>
<keyword evidence="3" id="KW-0808">Transferase</keyword>
<dbReference type="Proteomes" id="UP001302126">
    <property type="component" value="Unassembled WGS sequence"/>
</dbReference>
<evidence type="ECO:0000256" key="8">
    <source>
        <dbReference type="ARBA" id="ARBA00022833"/>
    </source>
</evidence>
<name>A0AAN6X2Q6_9PEZI</name>
<protein>
    <recommendedName>
        <fullName evidence="2">RBR-type E3 ubiquitin transferase</fullName>
        <ecNumber evidence="2">2.3.2.31</ecNumber>
    </recommendedName>
</protein>
<dbReference type="InterPro" id="IPR013083">
    <property type="entry name" value="Znf_RING/FYVE/PHD"/>
</dbReference>
<dbReference type="Gene3D" id="1.20.120.1750">
    <property type="match status" value="1"/>
</dbReference>
<dbReference type="InterPro" id="IPR044066">
    <property type="entry name" value="TRIAD_supradom"/>
</dbReference>
<feature type="compositionally biased region" description="Basic and acidic residues" evidence="10">
    <location>
        <begin position="52"/>
        <end position="75"/>
    </location>
</feature>
<organism evidence="13 14">
    <name type="scientific">Podospora australis</name>
    <dbReference type="NCBI Taxonomy" id="1536484"/>
    <lineage>
        <taxon>Eukaryota</taxon>
        <taxon>Fungi</taxon>
        <taxon>Dikarya</taxon>
        <taxon>Ascomycota</taxon>
        <taxon>Pezizomycotina</taxon>
        <taxon>Sordariomycetes</taxon>
        <taxon>Sordariomycetidae</taxon>
        <taxon>Sordariales</taxon>
        <taxon>Podosporaceae</taxon>
        <taxon>Podospora</taxon>
    </lineage>
</organism>
<evidence type="ECO:0000256" key="5">
    <source>
        <dbReference type="ARBA" id="ARBA00022737"/>
    </source>
</evidence>
<evidence type="ECO:0000313" key="13">
    <source>
        <dbReference type="EMBL" id="KAK4192825.1"/>
    </source>
</evidence>
<evidence type="ECO:0000259" key="12">
    <source>
        <dbReference type="PROSITE" id="PS51873"/>
    </source>
</evidence>
<feature type="domain" description="RING-type" evidence="11">
    <location>
        <begin position="401"/>
        <end position="451"/>
    </location>
</feature>
<dbReference type="PROSITE" id="PS50089">
    <property type="entry name" value="ZF_RING_2"/>
    <property type="match status" value="1"/>
</dbReference>
<feature type="compositionally biased region" description="Basic residues" evidence="10">
    <location>
        <begin position="1"/>
        <end position="12"/>
    </location>
</feature>
<dbReference type="SMART" id="SM00647">
    <property type="entry name" value="IBR"/>
    <property type="match status" value="2"/>
</dbReference>
<comment type="catalytic activity">
    <reaction evidence="1">
        <text>[E2 ubiquitin-conjugating enzyme]-S-ubiquitinyl-L-cysteine + [acceptor protein]-L-lysine = [E2 ubiquitin-conjugating enzyme]-L-cysteine + [acceptor protein]-N(6)-ubiquitinyl-L-lysine.</text>
        <dbReference type="EC" id="2.3.2.31"/>
    </reaction>
</comment>
<sequence length="724" mass="83053">MVHDHRSSHRKSGTSSGTRNPDAHQGFFNLTRLFGRPQPPDDREYRSRHHRDPSQERLSVPEHGKERKRDRDPDGAQKGNRSRAQRHPFFPASGKRPGQRRPAPKTSRSKQLPKNPKVAIDLKQLDDERLRFERLRFPRKDLSTAKLEHLIRDEYKARKVRLPDDTAIRIYNPDGEEILPDAKTTGKRPTIWYRLLGHGNSLDRWRFSHCVNRTQTDELNQAINQGATIGQFRRKVAGYLGISDANRIRLFADDGMHRRFLEGDDWELRQIGKAWLTRYLAIHVRDEDRYAVCKGLKRNYVIHPPSRVFARGASPWNIGDLKFNFAIDTILNVAKQQGKSELRQLSRRELLSKIEFKSNGVVLRDSTLVKWGTTYDFEFSIDEAEIFSKEETWLLAATESCEICVEDKKLTELPIKITANCRHSAVLCKDCLKQWLSSSAESGNWRRLKCPGVDCTEELQYHDVKRYASKETFQRYDKWMVNDALQEFTGFLQCMAPKCGYGHIQDPACPTFHCQREKCKARHCVKHKIQHEGETCKEYKKRQKARKEQDEASEKKIAGMAKDCPKCKRRVHKTDGCNHMTCYCGHEWCYECLANYSHAQGTGMLLCRHNAGCTESSPPAAGVGPRRNANQPAGPPPVPHVGRPDFLGPLQPQDRPPLPVPLGAAEDFFNPPRRQRHNNRMAGRLMRQGPGQHPVFNPPPPPPPPPPPFMTGANGPPRRTSNWL</sequence>
<dbReference type="PROSITE" id="PS51873">
    <property type="entry name" value="TRIAD"/>
    <property type="match status" value="1"/>
</dbReference>
<dbReference type="SUPFAM" id="SSF57850">
    <property type="entry name" value="RING/U-box"/>
    <property type="match status" value="3"/>
</dbReference>
<evidence type="ECO:0000256" key="1">
    <source>
        <dbReference type="ARBA" id="ARBA00001798"/>
    </source>
</evidence>
<evidence type="ECO:0000256" key="10">
    <source>
        <dbReference type="SAM" id="MobiDB-lite"/>
    </source>
</evidence>
<dbReference type="Gene3D" id="3.30.40.10">
    <property type="entry name" value="Zinc/RING finger domain, C3HC4 (zinc finger)"/>
    <property type="match status" value="1"/>
</dbReference>
<dbReference type="GO" id="GO:0061630">
    <property type="term" value="F:ubiquitin protein ligase activity"/>
    <property type="evidence" value="ECO:0007669"/>
    <property type="project" value="UniProtKB-EC"/>
</dbReference>
<evidence type="ECO:0000256" key="3">
    <source>
        <dbReference type="ARBA" id="ARBA00022679"/>
    </source>
</evidence>